<dbReference type="InterPro" id="IPR023614">
    <property type="entry name" value="Porin_dom_sf"/>
</dbReference>
<dbReference type="EMBL" id="JACHOV010000001">
    <property type="protein sequence ID" value="MBB4640065.1"/>
    <property type="molecule type" value="Genomic_DNA"/>
</dbReference>
<feature type="signal peptide" evidence="2">
    <location>
        <begin position="1"/>
        <end position="25"/>
    </location>
</feature>
<dbReference type="AlphaFoldDB" id="A0A840HQ64"/>
<name>A0A840HQ64_9SPHN</name>
<evidence type="ECO:0000313" key="3">
    <source>
        <dbReference type="EMBL" id="MBB4640065.1"/>
    </source>
</evidence>
<evidence type="ECO:0000256" key="2">
    <source>
        <dbReference type="SAM" id="SignalP"/>
    </source>
</evidence>
<comment type="caution">
    <text evidence="3">The sequence shown here is derived from an EMBL/GenBank/DDBJ whole genome shotgun (WGS) entry which is preliminary data.</text>
</comment>
<accession>A0A840HQ64</accession>
<dbReference type="RefSeq" id="WP_322790291.1">
    <property type="nucleotide sequence ID" value="NZ_JACHOV010000001.1"/>
</dbReference>
<dbReference type="Pfam" id="PF07396">
    <property type="entry name" value="Porin_O_P"/>
    <property type="match status" value="1"/>
</dbReference>
<feature type="coiled-coil region" evidence="1">
    <location>
        <begin position="33"/>
        <end position="60"/>
    </location>
</feature>
<evidence type="ECO:0000313" key="4">
    <source>
        <dbReference type="Proteomes" id="UP000575068"/>
    </source>
</evidence>
<dbReference type="InterPro" id="IPR010870">
    <property type="entry name" value="Porin_O/P"/>
</dbReference>
<keyword evidence="2" id="KW-0732">Signal</keyword>
<keyword evidence="1" id="KW-0175">Coiled coil</keyword>
<organism evidence="3 4">
    <name type="scientific">Rhizorhapis suberifaciens</name>
    <name type="common">corky root of lettuce</name>
    <dbReference type="NCBI Taxonomy" id="13656"/>
    <lineage>
        <taxon>Bacteria</taxon>
        <taxon>Pseudomonadati</taxon>
        <taxon>Pseudomonadota</taxon>
        <taxon>Alphaproteobacteria</taxon>
        <taxon>Sphingomonadales</taxon>
        <taxon>Sphingomonadaceae</taxon>
        <taxon>Rhizorhapis</taxon>
    </lineage>
</organism>
<dbReference type="Gene3D" id="2.40.160.10">
    <property type="entry name" value="Porin"/>
    <property type="match status" value="1"/>
</dbReference>
<gene>
    <name evidence="3" type="ORF">HNQ99_000345</name>
</gene>
<keyword evidence="4" id="KW-1185">Reference proteome</keyword>
<protein>
    <submittedName>
        <fullName evidence="3">Phosphate-selective porin OprO/OprP</fullName>
    </submittedName>
</protein>
<dbReference type="SUPFAM" id="SSF56935">
    <property type="entry name" value="Porins"/>
    <property type="match status" value="1"/>
</dbReference>
<reference evidence="3 4" key="1">
    <citation type="submission" date="2020-08" db="EMBL/GenBank/DDBJ databases">
        <title>Genomic Encyclopedia of Type Strains, Phase IV (KMG-IV): sequencing the most valuable type-strain genomes for metagenomic binning, comparative biology and taxonomic classification.</title>
        <authorList>
            <person name="Goeker M."/>
        </authorList>
    </citation>
    <scope>NUCLEOTIDE SEQUENCE [LARGE SCALE GENOMIC DNA]</scope>
    <source>
        <strain evidence="3 4">DSM 7465</strain>
    </source>
</reference>
<evidence type="ECO:0000256" key="1">
    <source>
        <dbReference type="SAM" id="Coils"/>
    </source>
</evidence>
<sequence length="455" mass="48949">MKMKWAMQLSTACSLAALTPGIANAQALSAEEAASLRAEVQALKAQLGAMEARLNSIDAKTQENSTAIAAAPAPAPAPETTIKWKGAPELSTKSGWSFKVRGRMQFDAGHVDAPSSIDDDGLGFSSEVRRAYVGVQGTMPGGFGYKAEADLADNEVEWTDIYLTYDHEGKNITVGQHYPFLSLEQMTSDLFTSFTERAAFTTAFGFERRVGLSAGYSRGDFMVNAGVFTDNVTDLTEDGNKSYSVDGRVVWMPKFGSAQLHLGASAHYRDLNISLTDAGSRYRARPFIHSTDVRFIDTGTFTASKETNYGLEAAVVAGRLHAAGEASWLRASRPGLADPTFFGGYAEVGYFLTGGDTRGYKAGAFDRVKPANPVGKGGIGAIQINLRYDYLDLVDAGIIGGTQNGYAASLVWTPIDYLKFMINYGHMEYDQARVTANGDASYSADVIGTRAQLDF</sequence>
<dbReference type="Proteomes" id="UP000575068">
    <property type="component" value="Unassembled WGS sequence"/>
</dbReference>
<feature type="chain" id="PRO_5032562300" evidence="2">
    <location>
        <begin position="26"/>
        <end position="455"/>
    </location>
</feature>
<proteinExistence type="predicted"/>